<sequence>MVDERVRAEAHDYHTKSFLDLGEAQITDALATRPARAPDYEAEVRILSELAAALAVSPETVLQRLVDLLVTMDDRAGSAGISLFEPDGGEGHFRWHAIAGAWAAYLGGTMPFGRSPCGVVVTRDAPLLLAQPARCFPEASFEPPVHELLLVPFHAGDKPVGTLWVCAHEAGTAFDGEDLRLLTRLTRFASAAFVMVGALRDAQAARDGVERRVVERTNALTEAHDALRAIEARHRVELERLVRDRTTELQASRDLLQATLDSSTDIIQVFEAVRDASGTIVDFRWRLNNHTSERLYGEVRGQSLLERNPGVLKEGIFETFKQVVETGRPSSDERHYTHEQVDGWFFQSVVKLDDGVATTSKDITAWKAAQDEILRLRDAVAQAKVVANEAKYRNLFDSIDEGFCIVEMLFDEWQRPIDYRFLSVNRAFEKQTGLSNATGMTVSGLIAGNEPHWFETYGRIALTGQPERFEARADPLGRWYEVFAFRIGLPEQRQVAILFKDILPRKKAEAALRESEERFRAFVTASSDRVYRMNPDWTEIRRLEDGAFFGDGNGLCGLWLDDPLHPDDRERVDAAIAAAIAARSLFELEYRLIHPDGSVVWILFRAVPILTETGDVREWLGTASDVTARKTAETALRASEERLTQFGEASSDVLWIRDAATFQWMYLTPAFETIYGVDRATALSGDNMLGWIEMIVPEDREHAMASLQRVRLGERVTFEYRVSQPRDGAIRWLRNTDFPMRDAKGAVCWIGGVGRDITEERETAARMSILVAELHHRTRNLLSVVRAMADKTLRRSTDLPDFTVRFGTRLAALARVQGLLSRLGEGERVTLDDLIRSEVAALNGDSGRVTLLGPSGVALRSSTLQTFALALHELATNAVKHGAFAQPQASLEIRWSVDCVEPETGPWLHMDWRERGVVMPADRGARESGSGRELIERALPYQLGARTTYVLRPDGVHCTIALPVSDRTAKGRVTAS</sequence>
<dbReference type="Pfam" id="PF13188">
    <property type="entry name" value="PAS_8"/>
    <property type="match status" value="1"/>
</dbReference>
<comment type="catalytic activity">
    <reaction evidence="1">
        <text>ATP + protein L-histidine = ADP + protein N-phospho-L-histidine.</text>
        <dbReference type="EC" id="2.7.13.3"/>
    </reaction>
</comment>
<evidence type="ECO:0000313" key="19">
    <source>
        <dbReference type="EMBL" id="SFG86107.1"/>
    </source>
</evidence>
<dbReference type="CDD" id="cd00130">
    <property type="entry name" value="PAS"/>
    <property type="match status" value="2"/>
</dbReference>
<keyword evidence="9" id="KW-0808">Transferase</keyword>
<dbReference type="RefSeq" id="WP_244528745.1">
    <property type="nucleotide sequence ID" value="NZ_FOPM01000014.1"/>
</dbReference>
<evidence type="ECO:0000259" key="17">
    <source>
        <dbReference type="PROSITE" id="PS50112"/>
    </source>
</evidence>
<dbReference type="SMART" id="SM00086">
    <property type="entry name" value="PAC"/>
    <property type="match status" value="2"/>
</dbReference>
<dbReference type="AlphaFoldDB" id="A0A1I2VD77"/>
<reference evidence="20" key="1">
    <citation type="submission" date="2016-10" db="EMBL/GenBank/DDBJ databases">
        <authorList>
            <person name="Varghese N."/>
            <person name="Submissions S."/>
        </authorList>
    </citation>
    <scope>NUCLEOTIDE SEQUENCE [LARGE SCALE GENOMIC DNA]</scope>
    <source>
        <strain evidence="20">Gh-105</strain>
    </source>
</reference>
<dbReference type="Gene3D" id="3.30.450.20">
    <property type="entry name" value="PAS domain"/>
    <property type="match status" value="4"/>
</dbReference>
<protein>
    <recommendedName>
        <fullName evidence="3">Blue-light-activated histidine kinase</fullName>
        <ecNumber evidence="2">2.7.13.3</ecNumber>
    </recommendedName>
</protein>
<keyword evidence="20" id="KW-1185">Reference proteome</keyword>
<dbReference type="InterPro" id="IPR029016">
    <property type="entry name" value="GAF-like_dom_sf"/>
</dbReference>
<dbReference type="PANTHER" id="PTHR41523:SF8">
    <property type="entry name" value="ETHYLENE RESPONSE SENSOR PROTEIN"/>
    <property type="match status" value="1"/>
</dbReference>
<proteinExistence type="predicted"/>
<keyword evidence="7" id="KW-0285">Flavoprotein</keyword>
<dbReference type="InterPro" id="IPR001610">
    <property type="entry name" value="PAC"/>
</dbReference>
<keyword evidence="14" id="KW-0157">Chromophore</keyword>
<dbReference type="InterPro" id="IPR011102">
    <property type="entry name" value="Sig_transdc_His_kinase_HWE"/>
</dbReference>
<evidence type="ECO:0000256" key="9">
    <source>
        <dbReference type="ARBA" id="ARBA00022679"/>
    </source>
</evidence>
<keyword evidence="10" id="KW-0677">Repeat</keyword>
<gene>
    <name evidence="19" type="ORF">SAMN05192565_1149</name>
</gene>
<dbReference type="PROSITE" id="PS50112">
    <property type="entry name" value="PAS"/>
    <property type="match status" value="1"/>
</dbReference>
<keyword evidence="11" id="KW-0547">Nucleotide-binding</keyword>
<evidence type="ECO:0000256" key="12">
    <source>
        <dbReference type="ARBA" id="ARBA00022777"/>
    </source>
</evidence>
<evidence type="ECO:0000256" key="7">
    <source>
        <dbReference type="ARBA" id="ARBA00022630"/>
    </source>
</evidence>
<dbReference type="Gene3D" id="3.30.565.10">
    <property type="entry name" value="Histidine kinase-like ATPase, C-terminal domain"/>
    <property type="match status" value="1"/>
</dbReference>
<evidence type="ECO:0000313" key="20">
    <source>
        <dbReference type="Proteomes" id="UP000199229"/>
    </source>
</evidence>
<dbReference type="STRING" id="582675.SAMN05192565_1149"/>
<dbReference type="EC" id="2.7.13.3" evidence="2"/>
<organism evidence="19 20">
    <name type="scientific">Methylobacterium gossipiicola</name>
    <dbReference type="NCBI Taxonomy" id="582675"/>
    <lineage>
        <taxon>Bacteria</taxon>
        <taxon>Pseudomonadati</taxon>
        <taxon>Pseudomonadota</taxon>
        <taxon>Alphaproteobacteria</taxon>
        <taxon>Hyphomicrobiales</taxon>
        <taxon>Methylobacteriaceae</taxon>
        <taxon>Methylobacterium</taxon>
    </lineage>
</organism>
<evidence type="ECO:0000256" key="16">
    <source>
        <dbReference type="ARBA" id="ARBA00023170"/>
    </source>
</evidence>
<dbReference type="NCBIfam" id="TIGR00229">
    <property type="entry name" value="sensory_box"/>
    <property type="match status" value="2"/>
</dbReference>
<dbReference type="GO" id="GO:0005524">
    <property type="term" value="F:ATP binding"/>
    <property type="evidence" value="ECO:0007669"/>
    <property type="project" value="UniProtKB-KW"/>
</dbReference>
<dbReference type="SUPFAM" id="SSF55781">
    <property type="entry name" value="GAF domain-like"/>
    <property type="match status" value="1"/>
</dbReference>
<dbReference type="InterPro" id="IPR035965">
    <property type="entry name" value="PAS-like_dom_sf"/>
</dbReference>
<evidence type="ECO:0000256" key="14">
    <source>
        <dbReference type="ARBA" id="ARBA00022991"/>
    </source>
</evidence>
<dbReference type="InterPro" id="IPR003018">
    <property type="entry name" value="GAF"/>
</dbReference>
<dbReference type="Pfam" id="PF08447">
    <property type="entry name" value="PAS_3"/>
    <property type="match status" value="2"/>
</dbReference>
<evidence type="ECO:0000256" key="6">
    <source>
        <dbReference type="ARBA" id="ARBA00022606"/>
    </source>
</evidence>
<dbReference type="GO" id="GO:0004673">
    <property type="term" value="F:protein histidine kinase activity"/>
    <property type="evidence" value="ECO:0007669"/>
    <property type="project" value="UniProtKB-EC"/>
</dbReference>
<keyword evidence="5" id="KW-0597">Phosphoprotein</keyword>
<evidence type="ECO:0000256" key="5">
    <source>
        <dbReference type="ARBA" id="ARBA00022553"/>
    </source>
</evidence>
<dbReference type="PROSITE" id="PS50113">
    <property type="entry name" value="PAC"/>
    <property type="match status" value="2"/>
</dbReference>
<dbReference type="InterPro" id="IPR036890">
    <property type="entry name" value="HATPase_C_sf"/>
</dbReference>
<accession>A0A1I2VD77</accession>
<dbReference type="InterPro" id="IPR000700">
    <property type="entry name" value="PAS-assoc_C"/>
</dbReference>
<evidence type="ECO:0000256" key="11">
    <source>
        <dbReference type="ARBA" id="ARBA00022741"/>
    </source>
</evidence>
<dbReference type="GO" id="GO:0009881">
    <property type="term" value="F:photoreceptor activity"/>
    <property type="evidence" value="ECO:0007669"/>
    <property type="project" value="UniProtKB-KW"/>
</dbReference>
<evidence type="ECO:0000256" key="3">
    <source>
        <dbReference type="ARBA" id="ARBA00021740"/>
    </source>
</evidence>
<feature type="domain" description="PAS" evidence="17">
    <location>
        <begin position="639"/>
        <end position="714"/>
    </location>
</feature>
<evidence type="ECO:0000256" key="8">
    <source>
        <dbReference type="ARBA" id="ARBA00022643"/>
    </source>
</evidence>
<name>A0A1I2VD77_9HYPH</name>
<evidence type="ECO:0000256" key="15">
    <source>
        <dbReference type="ARBA" id="ARBA00023026"/>
    </source>
</evidence>
<dbReference type="Proteomes" id="UP000199229">
    <property type="component" value="Unassembled WGS sequence"/>
</dbReference>
<dbReference type="SMART" id="SM00911">
    <property type="entry name" value="HWE_HK"/>
    <property type="match status" value="1"/>
</dbReference>
<dbReference type="Pfam" id="PF07536">
    <property type="entry name" value="HWE_HK"/>
    <property type="match status" value="1"/>
</dbReference>
<keyword evidence="8" id="KW-0288">FMN</keyword>
<evidence type="ECO:0000256" key="1">
    <source>
        <dbReference type="ARBA" id="ARBA00000085"/>
    </source>
</evidence>
<dbReference type="InterPro" id="IPR000014">
    <property type="entry name" value="PAS"/>
</dbReference>
<evidence type="ECO:0000256" key="2">
    <source>
        <dbReference type="ARBA" id="ARBA00012438"/>
    </source>
</evidence>
<evidence type="ECO:0000256" key="4">
    <source>
        <dbReference type="ARBA" id="ARBA00022543"/>
    </source>
</evidence>
<feature type="domain" description="PAC" evidence="18">
    <location>
        <begin position="586"/>
        <end position="638"/>
    </location>
</feature>
<keyword evidence="12" id="KW-0418">Kinase</keyword>
<dbReference type="Pfam" id="PF13185">
    <property type="entry name" value="GAF_2"/>
    <property type="match status" value="1"/>
</dbReference>
<dbReference type="Gene3D" id="3.30.450.40">
    <property type="match status" value="1"/>
</dbReference>
<evidence type="ECO:0000256" key="13">
    <source>
        <dbReference type="ARBA" id="ARBA00022840"/>
    </source>
</evidence>
<keyword evidence="16" id="KW-0675">Receptor</keyword>
<dbReference type="SUPFAM" id="SSF55785">
    <property type="entry name" value="PYP-like sensor domain (PAS domain)"/>
    <property type="match status" value="4"/>
</dbReference>
<keyword evidence="13" id="KW-0067">ATP-binding</keyword>
<keyword evidence="15" id="KW-0843">Virulence</keyword>
<dbReference type="SMART" id="SM00091">
    <property type="entry name" value="PAS"/>
    <property type="match status" value="3"/>
</dbReference>
<dbReference type="InterPro" id="IPR013655">
    <property type="entry name" value="PAS_fold_3"/>
</dbReference>
<dbReference type="PANTHER" id="PTHR41523">
    <property type="entry name" value="TWO-COMPONENT SYSTEM SENSOR PROTEIN"/>
    <property type="match status" value="1"/>
</dbReference>
<keyword evidence="6" id="KW-0716">Sensory transduction</keyword>
<feature type="domain" description="PAC" evidence="18">
    <location>
        <begin position="716"/>
        <end position="769"/>
    </location>
</feature>
<evidence type="ECO:0000259" key="18">
    <source>
        <dbReference type="PROSITE" id="PS50113"/>
    </source>
</evidence>
<keyword evidence="4" id="KW-0600">Photoreceptor protein</keyword>
<dbReference type="EMBL" id="FOPM01000014">
    <property type="protein sequence ID" value="SFG86107.1"/>
    <property type="molecule type" value="Genomic_DNA"/>
</dbReference>
<evidence type="ECO:0000256" key="10">
    <source>
        <dbReference type="ARBA" id="ARBA00022737"/>
    </source>
</evidence>